<protein>
    <submittedName>
        <fullName evidence="5">Phenoxazinone synthase</fullName>
    </submittedName>
</protein>
<accession>A0A1W7D5R8</accession>
<dbReference type="InterPro" id="IPR011706">
    <property type="entry name" value="Cu-oxidase_C"/>
</dbReference>
<evidence type="ECO:0000313" key="5">
    <source>
        <dbReference type="EMBL" id="ARQ72408.1"/>
    </source>
</evidence>
<dbReference type="Pfam" id="PF07732">
    <property type="entry name" value="Cu-oxidase_3"/>
    <property type="match status" value="1"/>
</dbReference>
<feature type="region of interest" description="Disordered" evidence="2">
    <location>
        <begin position="627"/>
        <end position="650"/>
    </location>
</feature>
<dbReference type="Gene3D" id="2.60.40.420">
    <property type="entry name" value="Cupredoxins - blue copper proteins"/>
    <property type="match status" value="3"/>
</dbReference>
<evidence type="ECO:0000256" key="1">
    <source>
        <dbReference type="ARBA" id="ARBA00010609"/>
    </source>
</evidence>
<dbReference type="Proteomes" id="UP000194218">
    <property type="component" value="Chromosome"/>
</dbReference>
<sequence length="650" mass="69999">MRDAVGLRGGPQSPRDDGLRVVDGWSGATVEAAEPVAGLTPYLDPLRIPPILRPGRGAGVREDIEIELRATWVRLHSQMAPTHVWAYDGHFPGPTFDVRRGQRIRVGWRNGIGSPYPATAGHAPRVVDGVPCGAVAGRGPGFAETREVADLPAWSVTHLHGAVTGGGSDGWRENAVASGDTQLAEYPNEQRAAALWYHDHAARVARWNVYAGLVGMYLVRDAEEDALHLPRGRYEIPLVLLDRNFEVDGRGQPTGELLYKVPRSPVADRGTGRAVTLPFTGPFTLVNGVLWPYAEVEPRWYRFRLLNASNARIFDLVLVDEDGVPVTGAVTQIGSDGGLLPRPVPVDFGGALPRMTVAPGERLDLLIDFRALRGRRLRLVNAGPHVRPGLEDAAGDVPFPQVMEFRIGRGPGDDGFVLPGVISSSFRRLPHDTPHQERLVVLVPPGTTGGGGHPEMWEMAAVPEGSVEVPSDGVIQVVHADGRTVTYRRTSRAFEEASAFSVMHGEHELWTFLHLGGPVHPVHIHLSAFQVTQRRPCRVEGFDPELGGTRVGEPVVCGGPPGTGSSVASHEVGWKDVFRVEPGQLVSVMGAFAGAYGRFAYHCQSLECQAHGMVRPFVVTPPEVLALRGEDPGPGQQPSPAPGATDACGR</sequence>
<dbReference type="PANTHER" id="PTHR48267">
    <property type="entry name" value="CUPREDOXIN SUPERFAMILY PROTEIN"/>
    <property type="match status" value="1"/>
</dbReference>
<dbReference type="PANTHER" id="PTHR48267:SF1">
    <property type="entry name" value="BILIRUBIN OXIDASE"/>
    <property type="match status" value="1"/>
</dbReference>
<keyword evidence="6" id="KW-1185">Reference proteome</keyword>
<name>A0A1W7D5R8_9ACTN</name>
<dbReference type="KEGG" id="smao:CAG99_16185"/>
<dbReference type="EMBL" id="CP021121">
    <property type="protein sequence ID" value="ARQ72408.1"/>
    <property type="molecule type" value="Genomic_DNA"/>
</dbReference>
<dbReference type="OrthoDB" id="345021at2"/>
<dbReference type="InterPro" id="IPR008972">
    <property type="entry name" value="Cupredoxin"/>
</dbReference>
<feature type="domain" description="Plastocyanin-like" evidence="3">
    <location>
        <begin position="490"/>
        <end position="622"/>
    </location>
</feature>
<dbReference type="SUPFAM" id="SSF49503">
    <property type="entry name" value="Cupredoxins"/>
    <property type="match status" value="3"/>
</dbReference>
<dbReference type="InterPro" id="IPR011707">
    <property type="entry name" value="Cu-oxidase-like_N"/>
</dbReference>
<organism evidence="5 6">
    <name type="scientific">Streptomyces marincola</name>
    <dbReference type="NCBI Taxonomy" id="2878388"/>
    <lineage>
        <taxon>Bacteria</taxon>
        <taxon>Bacillati</taxon>
        <taxon>Actinomycetota</taxon>
        <taxon>Actinomycetes</taxon>
        <taxon>Kitasatosporales</taxon>
        <taxon>Streptomycetaceae</taxon>
        <taxon>Streptomyces</taxon>
    </lineage>
</organism>
<proteinExistence type="inferred from homology"/>
<evidence type="ECO:0000259" key="3">
    <source>
        <dbReference type="Pfam" id="PF07731"/>
    </source>
</evidence>
<evidence type="ECO:0000259" key="4">
    <source>
        <dbReference type="Pfam" id="PF07732"/>
    </source>
</evidence>
<feature type="domain" description="Plastocyanin-like" evidence="4">
    <location>
        <begin position="158"/>
        <end position="223"/>
    </location>
</feature>
<dbReference type="GO" id="GO:0016491">
    <property type="term" value="F:oxidoreductase activity"/>
    <property type="evidence" value="ECO:0007669"/>
    <property type="project" value="InterPro"/>
</dbReference>
<gene>
    <name evidence="5" type="ORF">CAG99_16185</name>
</gene>
<dbReference type="Pfam" id="PF07731">
    <property type="entry name" value="Cu-oxidase_2"/>
    <property type="match status" value="1"/>
</dbReference>
<dbReference type="InterPro" id="IPR045087">
    <property type="entry name" value="Cu-oxidase_fam"/>
</dbReference>
<comment type="similarity">
    <text evidence="1">Belongs to the multicopper oxidase family.</text>
</comment>
<dbReference type="AlphaFoldDB" id="A0A1W7D5R8"/>
<dbReference type="GO" id="GO:0005507">
    <property type="term" value="F:copper ion binding"/>
    <property type="evidence" value="ECO:0007669"/>
    <property type="project" value="InterPro"/>
</dbReference>
<dbReference type="CDD" id="cd13844">
    <property type="entry name" value="CuRO_1_BOD_CotA_like"/>
    <property type="match status" value="1"/>
</dbReference>
<reference evidence="5 6" key="1">
    <citation type="submission" date="2017-05" db="EMBL/GenBank/DDBJ databases">
        <title>Complete genome sequence of Streptomyces sp. SCSIO 03032 revealed the diverse biosynthetic pathways for its bioactive secondary metabolites.</title>
        <authorList>
            <person name="Ma L."/>
            <person name="Zhu Y."/>
            <person name="Zhang W."/>
            <person name="Zhang G."/>
            <person name="Tian X."/>
            <person name="Zhang S."/>
            <person name="Zhang C."/>
        </authorList>
    </citation>
    <scope>NUCLEOTIDE SEQUENCE [LARGE SCALE GENOMIC DNA]</scope>
    <source>
        <strain evidence="5 6">SCSIO 03032</strain>
    </source>
</reference>
<evidence type="ECO:0000256" key="2">
    <source>
        <dbReference type="SAM" id="MobiDB-lite"/>
    </source>
</evidence>
<evidence type="ECO:0000313" key="6">
    <source>
        <dbReference type="Proteomes" id="UP000194218"/>
    </source>
</evidence>